<dbReference type="FunFam" id="2.60.120.1440:FF:000001">
    <property type="entry name" value="Putative anti-sigma factor"/>
    <property type="match status" value="1"/>
</dbReference>
<evidence type="ECO:0000313" key="5">
    <source>
        <dbReference type="Proteomes" id="UP001163821"/>
    </source>
</evidence>
<dbReference type="InterPro" id="IPR032508">
    <property type="entry name" value="FecR_C"/>
</dbReference>
<evidence type="ECO:0000256" key="1">
    <source>
        <dbReference type="SAM" id="Phobius"/>
    </source>
</evidence>
<evidence type="ECO:0000313" key="4">
    <source>
        <dbReference type="EMBL" id="MCW0481544.1"/>
    </source>
</evidence>
<dbReference type="PANTHER" id="PTHR30273:SF2">
    <property type="entry name" value="PROTEIN FECR"/>
    <property type="match status" value="1"/>
</dbReference>
<dbReference type="Gene3D" id="2.60.120.1440">
    <property type="match status" value="1"/>
</dbReference>
<dbReference type="Pfam" id="PF16344">
    <property type="entry name" value="FecR_C"/>
    <property type="match status" value="1"/>
</dbReference>
<dbReference type="Proteomes" id="UP001163821">
    <property type="component" value="Unassembled WGS sequence"/>
</dbReference>
<dbReference type="RefSeq" id="WP_282590154.1">
    <property type="nucleotide sequence ID" value="NZ_JAPAAF010000002.1"/>
</dbReference>
<dbReference type="GO" id="GO:0016989">
    <property type="term" value="F:sigma factor antagonist activity"/>
    <property type="evidence" value="ECO:0007669"/>
    <property type="project" value="TreeGrafter"/>
</dbReference>
<dbReference type="PIRSF" id="PIRSF018266">
    <property type="entry name" value="FecR"/>
    <property type="match status" value="1"/>
</dbReference>
<organism evidence="4 5">
    <name type="scientific">Gaoshiqia sediminis</name>
    <dbReference type="NCBI Taxonomy" id="2986998"/>
    <lineage>
        <taxon>Bacteria</taxon>
        <taxon>Pseudomonadati</taxon>
        <taxon>Bacteroidota</taxon>
        <taxon>Bacteroidia</taxon>
        <taxon>Marinilabiliales</taxon>
        <taxon>Prolixibacteraceae</taxon>
        <taxon>Gaoshiqia</taxon>
    </lineage>
</organism>
<protein>
    <submittedName>
        <fullName evidence="4">DUF4974 domain-containing protein</fullName>
    </submittedName>
</protein>
<name>A0AA41Y152_9BACT</name>
<keyword evidence="1" id="KW-1133">Transmembrane helix</keyword>
<dbReference type="InterPro" id="IPR006860">
    <property type="entry name" value="FecR"/>
</dbReference>
<comment type="caution">
    <text evidence="4">The sequence shown here is derived from an EMBL/GenBank/DDBJ whole genome shotgun (WGS) entry which is preliminary data.</text>
</comment>
<evidence type="ECO:0000259" key="3">
    <source>
        <dbReference type="Pfam" id="PF16344"/>
    </source>
</evidence>
<dbReference type="Pfam" id="PF04773">
    <property type="entry name" value="FecR"/>
    <property type="match status" value="1"/>
</dbReference>
<keyword evidence="1" id="KW-0812">Transmembrane</keyword>
<keyword evidence="1" id="KW-0472">Membrane</keyword>
<keyword evidence="5" id="KW-1185">Reference proteome</keyword>
<dbReference type="PANTHER" id="PTHR30273">
    <property type="entry name" value="PERIPLASMIC SIGNAL SENSOR AND SIGMA FACTOR ACTIVATOR FECR-RELATED"/>
    <property type="match status" value="1"/>
</dbReference>
<feature type="domain" description="Protein FecR C-terminal" evidence="3">
    <location>
        <begin position="246"/>
        <end position="314"/>
    </location>
</feature>
<dbReference type="EMBL" id="JAPAAF010000002">
    <property type="protein sequence ID" value="MCW0481544.1"/>
    <property type="molecule type" value="Genomic_DNA"/>
</dbReference>
<gene>
    <name evidence="4" type="ORF">N2K84_02310</name>
</gene>
<accession>A0AA41Y152</accession>
<feature type="transmembrane region" description="Helical" evidence="1">
    <location>
        <begin position="79"/>
        <end position="97"/>
    </location>
</feature>
<reference evidence="4" key="1">
    <citation type="submission" date="2022-10" db="EMBL/GenBank/DDBJ databases">
        <title>Gaoshiqiia sediminis gen. nov., sp. nov., isolated from coastal sediment.</title>
        <authorList>
            <person name="Yu W.X."/>
            <person name="Mu D.S."/>
            <person name="Du J.Z."/>
            <person name="Liang Y.Q."/>
        </authorList>
    </citation>
    <scope>NUCLEOTIDE SEQUENCE</scope>
    <source>
        <strain evidence="4">A06</strain>
    </source>
</reference>
<proteinExistence type="predicted"/>
<sequence>MGQDKWETWASVLHGEATEPEGAHMDAESEKDLKAAHRIFNAREKVGLVMKLKSPDDAWTEIKGNLYSSHTRWIEFSKYAAIFLLSLLITGSAFWSINSRQKLDDQFASISAPNGQITNVTLFDGTNVWLNAGSTLTYKQSFNNDNREVILEGEALFNVTKNEKIPFIVHAGDAQVKVFGTQFNVKAYRNDMKIETVLIEGEVQFSSNQQSVMMNPGELVLFEKSSGNLVRNRVNTEEYTSWKGGKIYFNNETLHSLAQQLERWYEVKISFQDERIKSFRFSGVINKERSLEYTLNIIEEINKIKFEFNQDYVLVKEK</sequence>
<dbReference type="Gene3D" id="3.55.50.30">
    <property type="match status" value="1"/>
</dbReference>
<evidence type="ECO:0000259" key="2">
    <source>
        <dbReference type="Pfam" id="PF04773"/>
    </source>
</evidence>
<dbReference type="InterPro" id="IPR012373">
    <property type="entry name" value="Ferrdict_sens_TM"/>
</dbReference>
<dbReference type="AlphaFoldDB" id="A0AA41Y152"/>
<feature type="domain" description="FecR protein" evidence="2">
    <location>
        <begin position="110"/>
        <end position="204"/>
    </location>
</feature>